<name>A0ABD3J996_EUCGL</name>
<comment type="caution">
    <text evidence="2">The sequence shown here is derived from an EMBL/GenBank/DDBJ whole genome shotgun (WGS) entry which is preliminary data.</text>
</comment>
<dbReference type="InterPro" id="IPR050796">
    <property type="entry name" value="SCF_F-box_component"/>
</dbReference>
<dbReference type="Pfam" id="PF00646">
    <property type="entry name" value="F-box"/>
    <property type="match status" value="1"/>
</dbReference>
<dbReference type="InterPro" id="IPR036047">
    <property type="entry name" value="F-box-like_dom_sf"/>
</dbReference>
<dbReference type="InterPro" id="IPR006527">
    <property type="entry name" value="F-box-assoc_dom_typ1"/>
</dbReference>
<sequence length="391" mass="44512">MSSSASSSDDDLLPKLPEDVVVEILKRLPVRCLLRFRCVCRSWRSIIDSPLFVALHLNHSALDPSNRYLACLHLTLGNSPRSLWSLSSGDSLSMSQIEVPFAAPFGRYRFVGSCNGLICLTKISRTELGYHLSTYLWNLFTRKHKTVPRSRMDSAVGFGFDARSNDYKIVRIYSRYGAGDSYPYAQHPVSKPRVEIYSLSTDSWRSLKCEVPTFSCSRTAVFLNENLHWFVSHHNDRFVSRLKYLGRDRGYGSILLFDVTSEVFNKMALSAELLRKVCVSRVVVLSLLNDLLAVCTSSAVGRYPRQRSTCSIWVMKEYGMPESWTKLYSFLVDEKVRGFDGFTMNGELLMVIDDDERVSWNPITQQFTYPPLTIQSNLVTVVESLVSLEPR</sequence>
<evidence type="ECO:0000313" key="3">
    <source>
        <dbReference type="Proteomes" id="UP001634007"/>
    </source>
</evidence>
<dbReference type="Gene3D" id="1.20.1280.50">
    <property type="match status" value="1"/>
</dbReference>
<gene>
    <name evidence="2" type="ORF">ACJRO7_033811</name>
</gene>
<reference evidence="2 3" key="1">
    <citation type="submission" date="2024-11" db="EMBL/GenBank/DDBJ databases">
        <title>Chromosome-level genome assembly of Eucalyptus globulus Labill. provides insights into its genome evolution.</title>
        <authorList>
            <person name="Li X."/>
        </authorList>
    </citation>
    <scope>NUCLEOTIDE SEQUENCE [LARGE SCALE GENOMIC DNA]</scope>
    <source>
        <strain evidence="2">CL2024</strain>
        <tissue evidence="2">Fresh tender leaves</tissue>
    </source>
</reference>
<feature type="domain" description="F-box" evidence="1">
    <location>
        <begin position="10"/>
        <end position="55"/>
    </location>
</feature>
<dbReference type="SUPFAM" id="SSF81383">
    <property type="entry name" value="F-box domain"/>
    <property type="match status" value="1"/>
</dbReference>
<dbReference type="CDD" id="cd22157">
    <property type="entry name" value="F-box_AtFBW1-like"/>
    <property type="match status" value="1"/>
</dbReference>
<dbReference type="PANTHER" id="PTHR31672">
    <property type="entry name" value="BNACNNG10540D PROTEIN"/>
    <property type="match status" value="1"/>
</dbReference>
<dbReference type="SUPFAM" id="SSF50965">
    <property type="entry name" value="Galactose oxidase, central domain"/>
    <property type="match status" value="1"/>
</dbReference>
<dbReference type="Pfam" id="PF07734">
    <property type="entry name" value="FBA_1"/>
    <property type="match status" value="1"/>
</dbReference>
<dbReference type="InterPro" id="IPR017451">
    <property type="entry name" value="F-box-assoc_interact_dom"/>
</dbReference>
<evidence type="ECO:0000259" key="1">
    <source>
        <dbReference type="PROSITE" id="PS50181"/>
    </source>
</evidence>
<dbReference type="EMBL" id="JBJKBG010000009">
    <property type="protein sequence ID" value="KAL3721380.1"/>
    <property type="molecule type" value="Genomic_DNA"/>
</dbReference>
<protein>
    <recommendedName>
        <fullName evidence="1">F-box domain-containing protein</fullName>
    </recommendedName>
</protein>
<dbReference type="PROSITE" id="PS50181">
    <property type="entry name" value="FBOX"/>
    <property type="match status" value="1"/>
</dbReference>
<accession>A0ABD3J996</accession>
<dbReference type="AlphaFoldDB" id="A0ABD3J996"/>
<dbReference type="InterPro" id="IPR011043">
    <property type="entry name" value="Gal_Oxase/kelch_b-propeller"/>
</dbReference>
<organism evidence="2 3">
    <name type="scientific">Eucalyptus globulus</name>
    <name type="common">Tasmanian blue gum</name>
    <dbReference type="NCBI Taxonomy" id="34317"/>
    <lineage>
        <taxon>Eukaryota</taxon>
        <taxon>Viridiplantae</taxon>
        <taxon>Streptophyta</taxon>
        <taxon>Embryophyta</taxon>
        <taxon>Tracheophyta</taxon>
        <taxon>Spermatophyta</taxon>
        <taxon>Magnoliopsida</taxon>
        <taxon>eudicotyledons</taxon>
        <taxon>Gunneridae</taxon>
        <taxon>Pentapetalae</taxon>
        <taxon>rosids</taxon>
        <taxon>malvids</taxon>
        <taxon>Myrtales</taxon>
        <taxon>Myrtaceae</taxon>
        <taxon>Myrtoideae</taxon>
        <taxon>Eucalypteae</taxon>
        <taxon>Eucalyptus</taxon>
    </lineage>
</organism>
<dbReference type="PANTHER" id="PTHR31672:SF13">
    <property type="entry name" value="F-BOX PROTEIN CPR30-LIKE"/>
    <property type="match status" value="1"/>
</dbReference>
<dbReference type="Proteomes" id="UP001634007">
    <property type="component" value="Unassembled WGS sequence"/>
</dbReference>
<proteinExistence type="predicted"/>
<dbReference type="NCBIfam" id="TIGR01640">
    <property type="entry name" value="F_box_assoc_1"/>
    <property type="match status" value="1"/>
</dbReference>
<keyword evidence="3" id="KW-1185">Reference proteome</keyword>
<dbReference type="InterPro" id="IPR001810">
    <property type="entry name" value="F-box_dom"/>
</dbReference>
<dbReference type="SMART" id="SM00256">
    <property type="entry name" value="FBOX"/>
    <property type="match status" value="1"/>
</dbReference>
<evidence type="ECO:0000313" key="2">
    <source>
        <dbReference type="EMBL" id="KAL3721380.1"/>
    </source>
</evidence>